<accession>A0ACC7NL08</accession>
<evidence type="ECO:0000313" key="2">
    <source>
        <dbReference type="Proteomes" id="UP001629235"/>
    </source>
</evidence>
<proteinExistence type="predicted"/>
<dbReference type="EMBL" id="JAQQDW010000109">
    <property type="protein sequence ID" value="MFM0108252.1"/>
    <property type="molecule type" value="Genomic_DNA"/>
</dbReference>
<evidence type="ECO:0000313" key="1">
    <source>
        <dbReference type="EMBL" id="MFM0108252.1"/>
    </source>
</evidence>
<sequence length="221" mass="24197">MQILLREQPLFLGASDDLIKKVSEMVRLTEFGPGDYICFQGDPRSPFVLVISGQLRTSTLSEDGREIPGRVINPGQWGGEEPIVCNSSIHGNIAAIRKSTVALFSRSHARELFNEPNVARVLINSMALRVMHLVERHAVQGLPRADARISAVIESAINNAEKDESPLIELPDQATIAAMAKVSRETVSRVLKSLTSRGVIAKEGRRIRVCDRVTLHALATG</sequence>
<comment type="caution">
    <text evidence="1">The sequence shown here is derived from an EMBL/GenBank/DDBJ whole genome shotgun (WGS) entry which is preliminary data.</text>
</comment>
<name>A0ACC7NL08_9BURK</name>
<organism evidence="1 2">
    <name type="scientific">Paraburkholderia rhynchosiae</name>
    <dbReference type="NCBI Taxonomy" id="487049"/>
    <lineage>
        <taxon>Bacteria</taxon>
        <taxon>Pseudomonadati</taxon>
        <taxon>Pseudomonadota</taxon>
        <taxon>Betaproteobacteria</taxon>
        <taxon>Burkholderiales</taxon>
        <taxon>Burkholderiaceae</taxon>
        <taxon>Paraburkholderia</taxon>
    </lineage>
</organism>
<dbReference type="Proteomes" id="UP001629235">
    <property type="component" value="Unassembled WGS sequence"/>
</dbReference>
<protein>
    <submittedName>
        <fullName evidence="1">Crp/Fnr family transcriptional regulator</fullName>
    </submittedName>
</protein>
<keyword evidence="2" id="KW-1185">Reference proteome</keyword>
<reference evidence="1 2" key="1">
    <citation type="journal article" date="2024" name="Chem. Sci.">
        <title>Discovery of megapolipeptins by genome mining of a Burkholderiales bacteria collection.</title>
        <authorList>
            <person name="Paulo B.S."/>
            <person name="Recchia M.J.J."/>
            <person name="Lee S."/>
            <person name="Fergusson C.H."/>
            <person name="Romanowski S.B."/>
            <person name="Hernandez A."/>
            <person name="Krull N."/>
            <person name="Liu D.Y."/>
            <person name="Cavanagh H."/>
            <person name="Bos A."/>
            <person name="Gray C.A."/>
            <person name="Murphy B.T."/>
            <person name="Linington R.G."/>
            <person name="Eustaquio A.S."/>
        </authorList>
    </citation>
    <scope>NUCLEOTIDE SEQUENCE [LARGE SCALE GENOMIC DNA]</scope>
    <source>
        <strain evidence="1 2">RL18-126-BIB-B</strain>
    </source>
</reference>
<gene>
    <name evidence="1" type="ORF">PQR01_33645</name>
</gene>